<feature type="domain" description="Plexin cytoplasmic RasGAP" evidence="1">
    <location>
        <begin position="1"/>
        <end position="82"/>
    </location>
</feature>
<sequence>MDCFSSSSDMLSVHSPSSRLLFAKDVARLRPLASAFIKRIKKSQPNGSLQDQMAIFAEILSSSPPSCSALHELLSWIRTNAEGVQMAFRTTSSSSHYQQILSRLLDSDSSDSIYSTIADIYS</sequence>
<keyword evidence="3" id="KW-1185">Reference proteome</keyword>
<protein>
    <recommendedName>
        <fullName evidence="1">Plexin cytoplasmic RasGAP domain-containing protein</fullName>
    </recommendedName>
</protein>
<name>A0A2A2K4C9_9BILA</name>
<dbReference type="EMBL" id="LIAE01009693">
    <property type="protein sequence ID" value="PAV68752.1"/>
    <property type="molecule type" value="Genomic_DNA"/>
</dbReference>
<dbReference type="Pfam" id="PF08337">
    <property type="entry name" value="Plexin_cytopl"/>
    <property type="match status" value="1"/>
</dbReference>
<dbReference type="OrthoDB" id="125363at2759"/>
<evidence type="ECO:0000259" key="1">
    <source>
        <dbReference type="Pfam" id="PF08337"/>
    </source>
</evidence>
<proteinExistence type="predicted"/>
<gene>
    <name evidence="2" type="ORF">WR25_23657</name>
</gene>
<evidence type="ECO:0000313" key="2">
    <source>
        <dbReference type="EMBL" id="PAV68752.1"/>
    </source>
</evidence>
<dbReference type="InterPro" id="IPR008936">
    <property type="entry name" value="Rho_GTPase_activation_prot"/>
</dbReference>
<dbReference type="Gene3D" id="1.10.506.10">
    <property type="entry name" value="GTPase Activation - p120gap, domain 1"/>
    <property type="match status" value="1"/>
</dbReference>
<dbReference type="Proteomes" id="UP000218231">
    <property type="component" value="Unassembled WGS sequence"/>
</dbReference>
<evidence type="ECO:0000313" key="3">
    <source>
        <dbReference type="Proteomes" id="UP000218231"/>
    </source>
</evidence>
<dbReference type="AlphaFoldDB" id="A0A2A2K4C9"/>
<organism evidence="2 3">
    <name type="scientific">Diploscapter pachys</name>
    <dbReference type="NCBI Taxonomy" id="2018661"/>
    <lineage>
        <taxon>Eukaryota</taxon>
        <taxon>Metazoa</taxon>
        <taxon>Ecdysozoa</taxon>
        <taxon>Nematoda</taxon>
        <taxon>Chromadorea</taxon>
        <taxon>Rhabditida</taxon>
        <taxon>Rhabditina</taxon>
        <taxon>Rhabditomorpha</taxon>
        <taxon>Rhabditoidea</taxon>
        <taxon>Rhabditidae</taxon>
        <taxon>Diploscapter</taxon>
    </lineage>
</organism>
<comment type="caution">
    <text evidence="2">The sequence shown here is derived from an EMBL/GenBank/DDBJ whole genome shotgun (WGS) entry which is preliminary data.</text>
</comment>
<dbReference type="InterPro" id="IPR013548">
    <property type="entry name" value="Plexin_cytoplasmic_RasGAP_dom"/>
</dbReference>
<dbReference type="STRING" id="2018661.A0A2A2K4C9"/>
<reference evidence="2 3" key="1">
    <citation type="journal article" date="2017" name="Curr. Biol.">
        <title>Genome architecture and evolution of a unichromosomal asexual nematode.</title>
        <authorList>
            <person name="Fradin H."/>
            <person name="Zegar C."/>
            <person name="Gutwein M."/>
            <person name="Lucas J."/>
            <person name="Kovtun M."/>
            <person name="Corcoran D."/>
            <person name="Baugh L.R."/>
            <person name="Kiontke K."/>
            <person name="Gunsalus K."/>
            <person name="Fitch D.H."/>
            <person name="Piano F."/>
        </authorList>
    </citation>
    <scope>NUCLEOTIDE SEQUENCE [LARGE SCALE GENOMIC DNA]</scope>
    <source>
        <strain evidence="2">PF1309</strain>
    </source>
</reference>
<accession>A0A2A2K4C9</accession>
<dbReference type="GO" id="GO:0017154">
    <property type="term" value="F:semaphorin receptor activity"/>
    <property type="evidence" value="ECO:0007669"/>
    <property type="project" value="InterPro"/>
</dbReference>